<evidence type="ECO:0000313" key="2">
    <source>
        <dbReference type="Proteomes" id="UP000477722"/>
    </source>
</evidence>
<dbReference type="InterPro" id="IPR036278">
    <property type="entry name" value="Sialidase_sf"/>
</dbReference>
<dbReference type="PROSITE" id="PS51318">
    <property type="entry name" value="TAT"/>
    <property type="match status" value="1"/>
</dbReference>
<organism evidence="1 2">
    <name type="scientific">Streptomyces boncukensis</name>
    <dbReference type="NCBI Taxonomy" id="2711219"/>
    <lineage>
        <taxon>Bacteria</taxon>
        <taxon>Bacillati</taxon>
        <taxon>Actinomycetota</taxon>
        <taxon>Actinomycetes</taxon>
        <taxon>Kitasatosporales</taxon>
        <taxon>Streptomycetaceae</taxon>
        <taxon>Streptomyces</taxon>
    </lineage>
</organism>
<keyword evidence="2" id="KW-1185">Reference proteome</keyword>
<evidence type="ECO:0000313" key="1">
    <source>
        <dbReference type="EMBL" id="NGO73271.1"/>
    </source>
</evidence>
<accession>A0A6G4X9D1</accession>
<reference evidence="1 2" key="1">
    <citation type="submission" date="2020-02" db="EMBL/GenBank/DDBJ databases">
        <title>Whole-genome analyses of novel actinobacteria.</title>
        <authorList>
            <person name="Sahin N."/>
            <person name="Tatar D."/>
        </authorList>
    </citation>
    <scope>NUCLEOTIDE SEQUENCE [LARGE SCALE GENOMIC DNA]</scope>
    <source>
        <strain evidence="1 2">SB3404</strain>
    </source>
</reference>
<comment type="caution">
    <text evidence="1">The sequence shown here is derived from an EMBL/GenBank/DDBJ whole genome shotgun (WGS) entry which is preliminary data.</text>
</comment>
<name>A0A6G4X9D1_9ACTN</name>
<dbReference type="EMBL" id="JAAKZZ010000675">
    <property type="protein sequence ID" value="NGO73271.1"/>
    <property type="molecule type" value="Genomic_DNA"/>
</dbReference>
<sequence length="498" mass="53844">MTQNPQTQTQTQTQTQAPARRSVLLGAAALAAAPALPLATAAAPAAAAKGPAAAGPSVTRIADTQLDARALYFVSYDGLVNNNSFQKSGVLTYRGHQYAAWYSADRSATIARRALPDGPWTRVALPHKLRYDDSHNVISMGVSPQDGRLHILMDSHSDAFFYVKSEAGLMDEPGSRRWEPARFGGVQTTLDGVGLTDQFTYPQFLAAPTGALQLLHRRGVSGNGQAALAEYDNGTWSDLGAFSSAAGRYSSGHGSSDRRNMYVHGFDYDASGTLHLFFTWREQNSGVMCAPGGISNHDMCYASSPDRGRTWHDAAGARIAATGTGDLIAVTDSGTVAEAINPDHSLMNQESQAVDSRGRPHALWSYVPGRFGQCTTDYSADRTANGRTFHMYRDVSGRWHKTEIPEPPNSTQRTRLAFDRYDNAYAVMPKGKIVAASADSGWSDWRVLYDGAGLEAFGEVLIDELRLRDRSVLSVLYQQRSSGTTPSPIRVADFALPA</sequence>
<proteinExistence type="predicted"/>
<protein>
    <submittedName>
        <fullName evidence="1">Tat pathway signal sequence domain protein</fullName>
    </submittedName>
</protein>
<dbReference type="Proteomes" id="UP000477722">
    <property type="component" value="Unassembled WGS sequence"/>
</dbReference>
<dbReference type="AlphaFoldDB" id="A0A6G4X9D1"/>
<dbReference type="Pfam" id="PF15892">
    <property type="entry name" value="BNR_4"/>
    <property type="match status" value="1"/>
</dbReference>
<gene>
    <name evidence="1" type="ORF">G5C65_34065</name>
</gene>
<dbReference type="RefSeq" id="WP_165302927.1">
    <property type="nucleotide sequence ID" value="NZ_JAAKZZ010000675.1"/>
</dbReference>
<dbReference type="InterPro" id="IPR006311">
    <property type="entry name" value="TAT_signal"/>
</dbReference>
<dbReference type="SUPFAM" id="SSF50939">
    <property type="entry name" value="Sialidases"/>
    <property type="match status" value="1"/>
</dbReference>